<feature type="repeat" description="TPR" evidence="5">
    <location>
        <begin position="642"/>
        <end position="675"/>
    </location>
</feature>
<reference evidence="9 10" key="1">
    <citation type="submission" date="2020-08" db="EMBL/GenBank/DDBJ databases">
        <title>Novel species isolated from subtropical streams in China.</title>
        <authorList>
            <person name="Lu H."/>
        </authorList>
    </citation>
    <scope>NUCLEOTIDE SEQUENCE [LARGE SCALE GENOMIC DNA]</scope>
    <source>
        <strain evidence="9 10">KACC 16656</strain>
    </source>
</reference>
<evidence type="ECO:0000256" key="4">
    <source>
        <dbReference type="ARBA" id="ARBA00022840"/>
    </source>
</evidence>
<evidence type="ECO:0000313" key="10">
    <source>
        <dbReference type="Proteomes" id="UP000648257"/>
    </source>
</evidence>
<name>A0ABR6X1A2_9BURK</name>
<dbReference type="SMART" id="SM00028">
    <property type="entry name" value="TPR"/>
    <property type="match status" value="4"/>
</dbReference>
<keyword evidence="7" id="KW-0472">Membrane</keyword>
<keyword evidence="2 6" id="KW-0547">Nucleotide-binding</keyword>
<sequence length="732" mass="80829">MSFPKDNATQAEQLLHYQLGKSLGEGGFGHVYQAWDAKLHRQVAIKYLKNVTPGVDLMREARLAASLQHAAFVKVHSLEQTGDGQAIVMELVPGRTLRQVLETQTPSISHVIDIILQVAQAMHEAHSAGLVHGDLKPSNLMQEASGVVRILDFGLAIQADRDATTSLVQSDPQGTIAYMAPEVLTGASLRPSSDIYALGVILYELLTGARPFANLSGLALAAAVIQSNSDQWPWPDHLPQVLRHLVRAMTARQIELRIASMQEVAAHCARVAAIDAPTLNSGTFNVAALNLMLNQSIPAVPKKLNWTQLLRKWRLLLLLLLSLIIGLGIWYSQPYWPQLEATLTPYSETKEMQKGMEALTFFDRFDMLDRAERHFSIVAENSPRHAAAAAGLSLVYSYRYLNEDMAGNWLQKSALKAKEAIAFNDFLALSHIANAKVLGLQEQFSPAFSDIDRALALDPNNVLALTVKLELLIAARRLEEALQMAKQLVKQFPSERMFAIQLGQIYVLQSDYKAAEVAYGLSLQIKQDNPAGYLGLSQIFMRQQRLDESVQLLQTGIRKNPGAELYRALGHSLFSQGDYVGAASAYENAVASTHGNPSDYVAWAKLAEAVSWLPGKADVVKNAYEKARRLLQIRVKDNPNNPDLLSLMGLYSAKLGDNAEALMHIQKSLELAPDKAEIQFRGGVSFEMIDMRTQALTAIAKAKALSYPAKFIEAEPELVNLRRDPKYLRSNE</sequence>
<evidence type="ECO:0000256" key="7">
    <source>
        <dbReference type="SAM" id="Phobius"/>
    </source>
</evidence>
<dbReference type="Pfam" id="PF14559">
    <property type="entry name" value="TPR_19"/>
    <property type="match status" value="1"/>
</dbReference>
<feature type="domain" description="Protein kinase" evidence="8">
    <location>
        <begin position="17"/>
        <end position="270"/>
    </location>
</feature>
<protein>
    <submittedName>
        <fullName evidence="9">Protein kinase</fullName>
    </submittedName>
</protein>
<feature type="binding site" evidence="6">
    <location>
        <position position="46"/>
    </location>
    <ligand>
        <name>ATP</name>
        <dbReference type="ChEBI" id="CHEBI:30616"/>
    </ligand>
</feature>
<feature type="transmembrane region" description="Helical" evidence="7">
    <location>
        <begin position="313"/>
        <end position="331"/>
    </location>
</feature>
<dbReference type="SMART" id="SM00220">
    <property type="entry name" value="S_TKc"/>
    <property type="match status" value="1"/>
</dbReference>
<proteinExistence type="predicted"/>
<accession>A0ABR6X1A2</accession>
<evidence type="ECO:0000256" key="3">
    <source>
        <dbReference type="ARBA" id="ARBA00022777"/>
    </source>
</evidence>
<dbReference type="PANTHER" id="PTHR43289:SF6">
    <property type="entry name" value="SERINE_THREONINE-PROTEIN KINASE NEKL-3"/>
    <property type="match status" value="1"/>
</dbReference>
<dbReference type="RefSeq" id="WP_186921711.1">
    <property type="nucleotide sequence ID" value="NZ_JACOFW010000003.1"/>
</dbReference>
<keyword evidence="5" id="KW-0802">TPR repeat</keyword>
<comment type="caution">
    <text evidence="9">The sequence shown here is derived from an EMBL/GenBank/DDBJ whole genome shotgun (WGS) entry which is preliminary data.</text>
</comment>
<dbReference type="SUPFAM" id="SSF56112">
    <property type="entry name" value="Protein kinase-like (PK-like)"/>
    <property type="match status" value="1"/>
</dbReference>
<keyword evidence="1" id="KW-0808">Transferase</keyword>
<dbReference type="Pfam" id="PF00069">
    <property type="entry name" value="Pkinase"/>
    <property type="match status" value="1"/>
</dbReference>
<dbReference type="InterPro" id="IPR011990">
    <property type="entry name" value="TPR-like_helical_dom_sf"/>
</dbReference>
<dbReference type="GO" id="GO:0016301">
    <property type="term" value="F:kinase activity"/>
    <property type="evidence" value="ECO:0007669"/>
    <property type="project" value="UniProtKB-KW"/>
</dbReference>
<keyword evidence="4 6" id="KW-0067">ATP-binding</keyword>
<evidence type="ECO:0000256" key="1">
    <source>
        <dbReference type="ARBA" id="ARBA00022679"/>
    </source>
</evidence>
<dbReference type="InterPro" id="IPR000719">
    <property type="entry name" value="Prot_kinase_dom"/>
</dbReference>
<gene>
    <name evidence="9" type="ORF">H8K52_04635</name>
</gene>
<evidence type="ECO:0000259" key="8">
    <source>
        <dbReference type="PROSITE" id="PS50011"/>
    </source>
</evidence>
<dbReference type="Gene3D" id="1.25.40.10">
    <property type="entry name" value="Tetratricopeptide repeat domain"/>
    <property type="match status" value="1"/>
</dbReference>
<organism evidence="9 10">
    <name type="scientific">Undibacterium seohonense</name>
    <dbReference type="NCBI Taxonomy" id="1344950"/>
    <lineage>
        <taxon>Bacteria</taxon>
        <taxon>Pseudomonadati</taxon>
        <taxon>Pseudomonadota</taxon>
        <taxon>Betaproteobacteria</taxon>
        <taxon>Burkholderiales</taxon>
        <taxon>Oxalobacteraceae</taxon>
        <taxon>Undibacterium</taxon>
    </lineage>
</organism>
<keyword evidence="10" id="KW-1185">Reference proteome</keyword>
<dbReference type="SUPFAM" id="SSF48452">
    <property type="entry name" value="TPR-like"/>
    <property type="match status" value="1"/>
</dbReference>
<dbReference type="InterPro" id="IPR017441">
    <property type="entry name" value="Protein_kinase_ATP_BS"/>
</dbReference>
<keyword evidence="7" id="KW-1133">Transmembrane helix</keyword>
<dbReference type="Gene3D" id="1.10.510.10">
    <property type="entry name" value="Transferase(Phosphotransferase) domain 1"/>
    <property type="match status" value="1"/>
</dbReference>
<dbReference type="InterPro" id="IPR011009">
    <property type="entry name" value="Kinase-like_dom_sf"/>
</dbReference>
<evidence type="ECO:0000256" key="2">
    <source>
        <dbReference type="ARBA" id="ARBA00022741"/>
    </source>
</evidence>
<dbReference type="EMBL" id="JACOFW010000003">
    <property type="protein sequence ID" value="MBC3806631.1"/>
    <property type="molecule type" value="Genomic_DNA"/>
</dbReference>
<dbReference type="PROSITE" id="PS50011">
    <property type="entry name" value="PROTEIN_KINASE_DOM"/>
    <property type="match status" value="1"/>
</dbReference>
<evidence type="ECO:0000313" key="9">
    <source>
        <dbReference type="EMBL" id="MBC3806631.1"/>
    </source>
</evidence>
<evidence type="ECO:0000256" key="6">
    <source>
        <dbReference type="PROSITE-ProRule" id="PRU10141"/>
    </source>
</evidence>
<keyword evidence="3 9" id="KW-0418">Kinase</keyword>
<dbReference type="PROSITE" id="PS50005">
    <property type="entry name" value="TPR"/>
    <property type="match status" value="1"/>
</dbReference>
<dbReference type="InterPro" id="IPR019734">
    <property type="entry name" value="TPR_rpt"/>
</dbReference>
<dbReference type="Proteomes" id="UP000648257">
    <property type="component" value="Unassembled WGS sequence"/>
</dbReference>
<dbReference type="CDD" id="cd14014">
    <property type="entry name" value="STKc_PknB_like"/>
    <property type="match status" value="1"/>
</dbReference>
<keyword evidence="7" id="KW-0812">Transmembrane</keyword>
<dbReference type="PANTHER" id="PTHR43289">
    <property type="entry name" value="MITOGEN-ACTIVATED PROTEIN KINASE KINASE KINASE 20-RELATED"/>
    <property type="match status" value="1"/>
</dbReference>
<evidence type="ECO:0000256" key="5">
    <source>
        <dbReference type="PROSITE-ProRule" id="PRU00339"/>
    </source>
</evidence>
<dbReference type="PROSITE" id="PS00107">
    <property type="entry name" value="PROTEIN_KINASE_ATP"/>
    <property type="match status" value="1"/>
</dbReference>